<dbReference type="AlphaFoldDB" id="A0ABD3Y3C9"/>
<feature type="compositionally biased region" description="Basic and acidic residues" evidence="1">
    <location>
        <begin position="197"/>
        <end position="206"/>
    </location>
</feature>
<name>A0ABD3Y3C9_SINWO</name>
<evidence type="ECO:0000256" key="1">
    <source>
        <dbReference type="SAM" id="MobiDB-lite"/>
    </source>
</evidence>
<evidence type="ECO:0000313" key="2">
    <source>
        <dbReference type="EMBL" id="KAL3892193.1"/>
    </source>
</evidence>
<dbReference type="EMBL" id="JBJQND010000001">
    <property type="protein sequence ID" value="KAL3892193.1"/>
    <property type="molecule type" value="Genomic_DNA"/>
</dbReference>
<evidence type="ECO:0000313" key="3">
    <source>
        <dbReference type="Proteomes" id="UP001634394"/>
    </source>
</evidence>
<feature type="region of interest" description="Disordered" evidence="1">
    <location>
        <begin position="59"/>
        <end position="86"/>
    </location>
</feature>
<sequence>MEQYTPATGFIPSQAFRAIMGTFDGLKIATRWSLRAAEEKTTCTFLLVMDREEFTQGNLNSRINRGNRRRNQRQCNPQVRDTSPLNGDRQEVIQTSGAVSANVLYATPATIPPLTQRVSEWDRNKPEIGTEKITSTLVPISTMPSLPPTPLPEAMEQKQAYSSQALDLSKDFALSTSEEEKEGEPAFKVVTPKKKKLDIPTHPHLR</sequence>
<dbReference type="Proteomes" id="UP001634394">
    <property type="component" value="Unassembled WGS sequence"/>
</dbReference>
<organism evidence="2 3">
    <name type="scientific">Sinanodonta woodiana</name>
    <name type="common">Chinese pond mussel</name>
    <name type="synonym">Anodonta woodiana</name>
    <dbReference type="NCBI Taxonomy" id="1069815"/>
    <lineage>
        <taxon>Eukaryota</taxon>
        <taxon>Metazoa</taxon>
        <taxon>Spiralia</taxon>
        <taxon>Lophotrochozoa</taxon>
        <taxon>Mollusca</taxon>
        <taxon>Bivalvia</taxon>
        <taxon>Autobranchia</taxon>
        <taxon>Heteroconchia</taxon>
        <taxon>Palaeoheterodonta</taxon>
        <taxon>Unionida</taxon>
        <taxon>Unionoidea</taxon>
        <taxon>Unionidae</taxon>
        <taxon>Unioninae</taxon>
        <taxon>Sinanodonta</taxon>
    </lineage>
</organism>
<proteinExistence type="predicted"/>
<keyword evidence="3" id="KW-1185">Reference proteome</keyword>
<reference evidence="2 3" key="1">
    <citation type="submission" date="2024-11" db="EMBL/GenBank/DDBJ databases">
        <title>Chromosome-level genome assembly of the freshwater bivalve Anodonta woodiana.</title>
        <authorList>
            <person name="Chen X."/>
        </authorList>
    </citation>
    <scope>NUCLEOTIDE SEQUENCE [LARGE SCALE GENOMIC DNA]</scope>
    <source>
        <strain evidence="2">MN2024</strain>
        <tissue evidence="2">Gills</tissue>
    </source>
</reference>
<comment type="caution">
    <text evidence="2">The sequence shown here is derived from an EMBL/GenBank/DDBJ whole genome shotgun (WGS) entry which is preliminary data.</text>
</comment>
<accession>A0ABD3Y3C9</accession>
<feature type="region of interest" description="Disordered" evidence="1">
    <location>
        <begin position="142"/>
        <end position="206"/>
    </location>
</feature>
<protein>
    <submittedName>
        <fullName evidence="2">Uncharacterized protein</fullName>
    </submittedName>
</protein>
<gene>
    <name evidence="2" type="ORF">ACJMK2_004425</name>
</gene>